<evidence type="ECO:0000256" key="4">
    <source>
        <dbReference type="ARBA" id="ARBA00022825"/>
    </source>
</evidence>
<dbReference type="InterPro" id="IPR017310">
    <property type="entry name" value="Pept_S8A_subtilisin_clostridia"/>
</dbReference>
<keyword evidence="2 6" id="KW-0645">Protease</keyword>
<dbReference type="GO" id="GO:0006508">
    <property type="term" value="P:proteolysis"/>
    <property type="evidence" value="ECO:0007669"/>
    <property type="project" value="UniProtKB-KW"/>
</dbReference>
<dbReference type="InterPro" id="IPR000209">
    <property type="entry name" value="Peptidase_S8/S53_dom"/>
</dbReference>
<dbReference type="InterPro" id="IPR050131">
    <property type="entry name" value="Peptidase_S8_subtilisin-like"/>
</dbReference>
<name>A0A2X2YB50_CLOPF</name>
<evidence type="ECO:0000256" key="5">
    <source>
        <dbReference type="PIRSR" id="PIRSR615500-1"/>
    </source>
</evidence>
<accession>A0A2X2YB50</accession>
<proteinExistence type="inferred from homology"/>
<dbReference type="PANTHER" id="PTHR43806:SF11">
    <property type="entry name" value="CEREVISIN-RELATED"/>
    <property type="match status" value="1"/>
</dbReference>
<dbReference type="AlphaFoldDB" id="A0A2X2YB50"/>
<evidence type="ECO:0000313" key="10">
    <source>
        <dbReference type="EMBL" id="SQB60173.1"/>
    </source>
</evidence>
<dbReference type="PROSITE" id="PS51892">
    <property type="entry name" value="SUBTILASE"/>
    <property type="match status" value="1"/>
</dbReference>
<dbReference type="PIRSF" id="PIRSF037894">
    <property type="entry name" value="Subtilisin_rel_CspABC"/>
    <property type="match status" value="1"/>
</dbReference>
<evidence type="ECO:0000256" key="1">
    <source>
        <dbReference type="ARBA" id="ARBA00011073"/>
    </source>
</evidence>
<gene>
    <name evidence="10" type="primary">prtP_2</name>
    <name evidence="10" type="ORF">NCTC10719_01747</name>
</gene>
<evidence type="ECO:0000259" key="9">
    <source>
        <dbReference type="Pfam" id="PF18425"/>
    </source>
</evidence>
<dbReference type="Gene3D" id="3.30.70.2980">
    <property type="match status" value="1"/>
</dbReference>
<dbReference type="PROSITE" id="PS00137">
    <property type="entry name" value="SUBTILASE_HIS"/>
    <property type="match status" value="1"/>
</dbReference>
<dbReference type="PRINTS" id="PR00723">
    <property type="entry name" value="SUBTILISIN"/>
</dbReference>
<dbReference type="PROSITE" id="PS00136">
    <property type="entry name" value="SUBTILASE_ASP"/>
    <property type="match status" value="1"/>
</dbReference>
<dbReference type="GO" id="GO:0004252">
    <property type="term" value="F:serine-type endopeptidase activity"/>
    <property type="evidence" value="ECO:0007669"/>
    <property type="project" value="UniProtKB-UniRule"/>
</dbReference>
<organism evidence="10 11">
    <name type="scientific">Clostridium perfringens</name>
    <dbReference type="NCBI Taxonomy" id="1502"/>
    <lineage>
        <taxon>Bacteria</taxon>
        <taxon>Bacillati</taxon>
        <taxon>Bacillota</taxon>
        <taxon>Clostridia</taxon>
        <taxon>Eubacteriales</taxon>
        <taxon>Clostridiaceae</taxon>
        <taxon>Clostridium</taxon>
    </lineage>
</organism>
<comment type="similarity">
    <text evidence="1 6 7">Belongs to the peptidase S8 family.</text>
</comment>
<dbReference type="PROSITE" id="PS00138">
    <property type="entry name" value="SUBTILASE_SER"/>
    <property type="match status" value="1"/>
</dbReference>
<dbReference type="Gene3D" id="3.40.50.200">
    <property type="entry name" value="Peptidase S8/S53 domain"/>
    <property type="match status" value="1"/>
</dbReference>
<dbReference type="InterPro" id="IPR023827">
    <property type="entry name" value="Peptidase_S8_Asp-AS"/>
</dbReference>
<dbReference type="InterPro" id="IPR023828">
    <property type="entry name" value="Peptidase_S8_Ser-AS"/>
</dbReference>
<evidence type="ECO:0000256" key="6">
    <source>
        <dbReference type="PROSITE-ProRule" id="PRU01240"/>
    </source>
</evidence>
<dbReference type="RefSeq" id="WP_049039671.1">
    <property type="nucleotide sequence ID" value="NZ_CABHIO010000008.1"/>
</dbReference>
<dbReference type="InterPro" id="IPR034045">
    <property type="entry name" value="Pep_S8_CspA-like"/>
</dbReference>
<dbReference type="EC" id="3.4.21.96" evidence="10"/>
<dbReference type="Pfam" id="PF00082">
    <property type="entry name" value="Peptidase_S8"/>
    <property type="match status" value="2"/>
</dbReference>
<dbReference type="Proteomes" id="UP000249986">
    <property type="component" value="Unassembled WGS sequence"/>
</dbReference>
<dbReference type="InterPro" id="IPR022398">
    <property type="entry name" value="Peptidase_S8_His-AS"/>
</dbReference>
<dbReference type="SUPFAM" id="SSF52743">
    <property type="entry name" value="Subtilisin-like"/>
    <property type="match status" value="1"/>
</dbReference>
<feature type="domain" description="Peptidase S8/S53" evidence="8">
    <location>
        <begin position="117"/>
        <end position="292"/>
    </location>
</feature>
<feature type="domain" description="Csp protease B prodomain" evidence="9">
    <location>
        <begin position="3"/>
        <end position="91"/>
    </location>
</feature>
<keyword evidence="3 6" id="KW-0378">Hydrolase</keyword>
<evidence type="ECO:0000256" key="7">
    <source>
        <dbReference type="RuleBase" id="RU003355"/>
    </source>
</evidence>
<feature type="active site" description="Charge relay system" evidence="5 6">
    <location>
        <position position="494"/>
    </location>
</feature>
<feature type="active site" description="Charge relay system" evidence="5 6">
    <location>
        <position position="126"/>
    </location>
</feature>
<dbReference type="Pfam" id="PF18425">
    <property type="entry name" value="CspB_prodomain"/>
    <property type="match status" value="1"/>
</dbReference>
<protein>
    <submittedName>
        <fullName evidence="10">Protease CspB</fullName>
        <ecNumber evidence="10">3.4.21.96</ecNumber>
    </submittedName>
</protein>
<feature type="active site" description="Charge relay system" evidence="5 6">
    <location>
        <position position="183"/>
    </location>
</feature>
<dbReference type="CDD" id="cd07478">
    <property type="entry name" value="Peptidases_S8_CspA-like"/>
    <property type="match status" value="1"/>
</dbReference>
<evidence type="ECO:0000256" key="2">
    <source>
        <dbReference type="ARBA" id="ARBA00022670"/>
    </source>
</evidence>
<sequence length="565" mass="62231">MENKAKVGIDFINTIPKQILTSLIEQYSPNNGEIELVVLYGDNFLRFKNSVDAIGAKVEDLGYGFGILIIKVNDLNRIIELEGLQYIELPKILYTSAYDSNRASCIPSVWNNYNLTGEGILVGFLDTGIDYTHNAFKDDEGNTRIEYIYDLENGVVYDKNKINEALKSEDPFSIVPEIDLSGHGTHVAGIACAGGNINFDNYGVAYKSSIAMVKITGENSLRAALSTQLMRGLKFLMDKSNEINKPLVVNISLSTNDGSHNGSSLLEKYIQTFTQLQKAVIVVAAGNEGNSAHHVGGKMKKEEDLDLNIGDGEKGIILDFFKPVLVDVSVEVISPTGISTGPMGLSESYKERFVGREKIVVYSTGPKPFDIQGQTTISILPLGDTITSGGWRIIVRKLNNYEGYFDVWLPIAEGLNERTRFLQPSVYNTLGIPATVEGVISVGSYNFLNNNLSAFSGRGVVRPEWLIKPDLVAPGENILSTVEEQGFDTKSGTSMAAPQVSGICALLFEWGIIRNNDPFLYGERIKYYLIKGAKRTIFGEAYPNPDLGYGFVCLDRTMELLINRR</sequence>
<evidence type="ECO:0000313" key="11">
    <source>
        <dbReference type="Proteomes" id="UP000249986"/>
    </source>
</evidence>
<dbReference type="InterPro" id="IPR015500">
    <property type="entry name" value="Peptidase_S8_subtilisin-rel"/>
</dbReference>
<evidence type="ECO:0000256" key="3">
    <source>
        <dbReference type="ARBA" id="ARBA00022801"/>
    </source>
</evidence>
<dbReference type="PANTHER" id="PTHR43806">
    <property type="entry name" value="PEPTIDASE S8"/>
    <property type="match status" value="1"/>
</dbReference>
<dbReference type="Gene3D" id="2.60.120.1290">
    <property type="match status" value="1"/>
</dbReference>
<feature type="domain" description="Peptidase S8/S53" evidence="8">
    <location>
        <begin position="428"/>
        <end position="550"/>
    </location>
</feature>
<evidence type="ECO:0000259" key="8">
    <source>
        <dbReference type="Pfam" id="PF00082"/>
    </source>
</evidence>
<keyword evidence="4 6" id="KW-0720">Serine protease</keyword>
<dbReference type="InterPro" id="IPR036852">
    <property type="entry name" value="Peptidase_S8/S53_dom_sf"/>
</dbReference>
<dbReference type="InterPro" id="IPR041365">
    <property type="entry name" value="CspB_prodomain"/>
</dbReference>
<dbReference type="EMBL" id="UAWG01000012">
    <property type="protein sequence ID" value="SQB60173.1"/>
    <property type="molecule type" value="Genomic_DNA"/>
</dbReference>
<reference evidence="10 11" key="1">
    <citation type="submission" date="2018-06" db="EMBL/GenBank/DDBJ databases">
        <authorList>
            <consortium name="Pathogen Informatics"/>
            <person name="Doyle S."/>
        </authorList>
    </citation>
    <scope>NUCLEOTIDE SEQUENCE [LARGE SCALE GENOMIC DNA]</scope>
    <source>
        <strain evidence="10 11">NCTC10719</strain>
    </source>
</reference>